<evidence type="ECO:0008006" key="3">
    <source>
        <dbReference type="Google" id="ProtNLM"/>
    </source>
</evidence>
<evidence type="ECO:0000313" key="1">
    <source>
        <dbReference type="EMBL" id="PJC24094.1"/>
    </source>
</evidence>
<dbReference type="PANTHER" id="PTHR34293">
    <property type="entry name" value="HTH-TYPE TRANSCRIPTIONAL REGULATOR TRMBL2"/>
    <property type="match status" value="1"/>
</dbReference>
<dbReference type="InterPro" id="IPR036388">
    <property type="entry name" value="WH-like_DNA-bd_sf"/>
</dbReference>
<dbReference type="Proteomes" id="UP000230251">
    <property type="component" value="Unassembled WGS sequence"/>
</dbReference>
<name>A0A2M8EMX7_9BACT</name>
<organism evidence="1 2">
    <name type="scientific">Candidatus Uhrbacteria bacterium CG_4_9_14_0_2_um_filter_41_50</name>
    <dbReference type="NCBI Taxonomy" id="1975031"/>
    <lineage>
        <taxon>Bacteria</taxon>
        <taxon>Candidatus Uhriibacteriota</taxon>
    </lineage>
</organism>
<dbReference type="AlphaFoldDB" id="A0A2M8EMX7"/>
<dbReference type="Gene3D" id="1.10.10.10">
    <property type="entry name" value="Winged helix-like DNA-binding domain superfamily/Winged helix DNA-binding domain"/>
    <property type="match status" value="1"/>
</dbReference>
<comment type="caution">
    <text evidence="1">The sequence shown here is derived from an EMBL/GenBank/DDBJ whole genome shotgun (WGS) entry which is preliminary data.</text>
</comment>
<dbReference type="EMBL" id="PFSI01000070">
    <property type="protein sequence ID" value="PJC24094.1"/>
    <property type="molecule type" value="Genomic_DNA"/>
</dbReference>
<proteinExistence type="predicted"/>
<gene>
    <name evidence="1" type="ORF">CO057_04705</name>
</gene>
<dbReference type="PANTHER" id="PTHR34293:SF1">
    <property type="entry name" value="HTH-TYPE TRANSCRIPTIONAL REGULATOR TRMBL2"/>
    <property type="match status" value="1"/>
</dbReference>
<protein>
    <recommendedName>
        <fullName evidence="3">Transcription regulator TrmB N-terminal domain-containing protein</fullName>
    </recommendedName>
</protein>
<evidence type="ECO:0000313" key="2">
    <source>
        <dbReference type="Proteomes" id="UP000230251"/>
    </source>
</evidence>
<dbReference type="InterPro" id="IPR051797">
    <property type="entry name" value="TrmB-like"/>
</dbReference>
<sequence>MKSLKLGLESLQLSDNARQLYMLSFEVGRSTIGKLASALSMDRSSAYLAVEQLKDAGLMKEDVTDGVKRVIASPPDIVERLLKKRAEAFIGFAEEIHKDEGELLASYQAKDRRVVLESFSGRKSLRRITQDILLSSDKEVRIFTNQNAERKVFSASEHDNFILERVRKGIKAYVLASDTSGAKLLQKYDRRELRQTKIVKELKPIKNETYIYADKVAVLGFSDTIFGFIVQDKEFAQLQKILFDRFFSS</sequence>
<accession>A0A2M8EMX7</accession>
<reference evidence="2" key="1">
    <citation type="submission" date="2017-09" db="EMBL/GenBank/DDBJ databases">
        <title>Depth-based differentiation of microbial function through sediment-hosted aquifers and enrichment of novel symbionts in the deep terrestrial subsurface.</title>
        <authorList>
            <person name="Probst A.J."/>
            <person name="Ladd B."/>
            <person name="Jarett J.K."/>
            <person name="Geller-Mcgrath D.E."/>
            <person name="Sieber C.M.K."/>
            <person name="Emerson J.B."/>
            <person name="Anantharaman K."/>
            <person name="Thomas B.C."/>
            <person name="Malmstrom R."/>
            <person name="Stieglmeier M."/>
            <person name="Klingl A."/>
            <person name="Woyke T."/>
            <person name="Ryan C.M."/>
            <person name="Banfield J.F."/>
        </authorList>
    </citation>
    <scope>NUCLEOTIDE SEQUENCE [LARGE SCALE GENOMIC DNA]</scope>
</reference>